<name>A0A4C1WC13_EUMVA</name>
<feature type="transmembrane region" description="Helical" evidence="1">
    <location>
        <begin position="21"/>
        <end position="39"/>
    </location>
</feature>
<dbReference type="Proteomes" id="UP000299102">
    <property type="component" value="Unassembled WGS sequence"/>
</dbReference>
<dbReference type="AlphaFoldDB" id="A0A4C1WC13"/>
<evidence type="ECO:0000313" key="3">
    <source>
        <dbReference type="Proteomes" id="UP000299102"/>
    </source>
</evidence>
<comment type="caution">
    <text evidence="2">The sequence shown here is derived from an EMBL/GenBank/DDBJ whole genome shotgun (WGS) entry which is preliminary data.</text>
</comment>
<keyword evidence="1" id="KW-1133">Transmembrane helix</keyword>
<gene>
    <name evidence="2" type="ORF">EVAR_27979_1</name>
</gene>
<accession>A0A4C1WC13</accession>
<evidence type="ECO:0000256" key="1">
    <source>
        <dbReference type="SAM" id="Phobius"/>
    </source>
</evidence>
<keyword evidence="1" id="KW-0812">Transmembrane</keyword>
<organism evidence="2 3">
    <name type="scientific">Eumeta variegata</name>
    <name type="common">Bagworm moth</name>
    <name type="synonym">Eumeta japonica</name>
    <dbReference type="NCBI Taxonomy" id="151549"/>
    <lineage>
        <taxon>Eukaryota</taxon>
        <taxon>Metazoa</taxon>
        <taxon>Ecdysozoa</taxon>
        <taxon>Arthropoda</taxon>
        <taxon>Hexapoda</taxon>
        <taxon>Insecta</taxon>
        <taxon>Pterygota</taxon>
        <taxon>Neoptera</taxon>
        <taxon>Endopterygota</taxon>
        <taxon>Lepidoptera</taxon>
        <taxon>Glossata</taxon>
        <taxon>Ditrysia</taxon>
        <taxon>Tineoidea</taxon>
        <taxon>Psychidae</taxon>
        <taxon>Oiketicinae</taxon>
        <taxon>Eumeta</taxon>
    </lineage>
</organism>
<sequence length="133" mass="15006">MNRIAITRRLQSVTPRNKHVAFAYCAFIYCVLSCVTPSVDDGNKTCFARPEANIYVLAFGRGFDRMDVTCPPSSFTSTDRVASHDSNPCLALNSDHGLAFDPNFELVFDQTIPEERIFSHRKTHKLPLNCYIT</sequence>
<keyword evidence="3" id="KW-1185">Reference proteome</keyword>
<keyword evidence="1" id="KW-0472">Membrane</keyword>
<protein>
    <submittedName>
        <fullName evidence="2">Uncharacterized protein</fullName>
    </submittedName>
</protein>
<evidence type="ECO:0000313" key="2">
    <source>
        <dbReference type="EMBL" id="GBP48593.1"/>
    </source>
</evidence>
<proteinExistence type="predicted"/>
<dbReference type="EMBL" id="BGZK01000527">
    <property type="protein sequence ID" value="GBP48593.1"/>
    <property type="molecule type" value="Genomic_DNA"/>
</dbReference>
<reference evidence="2 3" key="1">
    <citation type="journal article" date="2019" name="Commun. Biol.">
        <title>The bagworm genome reveals a unique fibroin gene that provides high tensile strength.</title>
        <authorList>
            <person name="Kono N."/>
            <person name="Nakamura H."/>
            <person name="Ohtoshi R."/>
            <person name="Tomita M."/>
            <person name="Numata K."/>
            <person name="Arakawa K."/>
        </authorList>
    </citation>
    <scope>NUCLEOTIDE SEQUENCE [LARGE SCALE GENOMIC DNA]</scope>
</reference>